<dbReference type="GO" id="GO:0016020">
    <property type="term" value="C:membrane"/>
    <property type="evidence" value="ECO:0007669"/>
    <property type="project" value="InterPro"/>
</dbReference>
<sequence length="796" mass="85654">MQRCLLSASLRRASATSLRRCAQRQSLLPCVHVASSSTPRGYATVASSESSPPACSSSPCSPSSSSSSQSARLSSHQPSFAERAKNARGYASAAAAAAEPAKAAPPPPASDTIDVEVDGHPVTVPKGVTVLQACDVAGVEIPRFCYHQRLSIAGNCRMCLVEVEKSPKPVASCAMPAMPGMKIKTSTPLVKKAREGVMEFLLLNHPLDCPICDQGGECDLQDQAMVYGSDRGRFTGYKRSVEDKNFGPLVKTVMTRCIHCTRCVRYATEVAGVQDLGVTGRGRDSEIGTYIERMLTSEVSGNVIDLCPVGALTSKPFAFTARNWELKSTESIDVTDSIGASIRVDTRGSEVMRILPRLNEEVNEEWITDKARFSYDGLRRQRLIVPMVRSHDGLLEPSNWPDAFNAIAAALHGVSGGEMKAVAGKLADAESMIALKDLMNRLGCTNHVSEGEAVDADIRSQYLFNSRLSGVEEADVCLLVGTDLRSEAPLLNLRLRKAVISGRLKVASIGPAQDLTYAHEHLGTGASALRDLAEGNHEYLSVLKGASRPIVIVGAGLMRRPDKESLLVAVQRITEQARIVRDGWNGYNMLHLSAGRVAALDIGFVPGPQAAENKTPAAKFVYLLGADDIEAGDIAKEAFVVYQGHHGDKGASMANVVLPGAAYTEKEGTYVNTEGRVQMTRPAVPVVGNSRDDWKIIRALSEVLGKRLPYDSVSGVRQRLAEVAPHLSRVDSIEPSVWLNGDALAHYHASALADTPFEKVVDNFYMTDPISRASQTMAKCTAARKKEVAEGRLPHL</sequence>
<dbReference type="OrthoDB" id="10249365at2759"/>
<dbReference type="STRING" id="69332.A0A388KJT0"/>
<dbReference type="Pfam" id="PF09326">
    <property type="entry name" value="NADH_dhqG_C"/>
    <property type="match status" value="1"/>
</dbReference>
<dbReference type="PROSITE" id="PS51839">
    <property type="entry name" value="4FE4S_HC3"/>
    <property type="match status" value="1"/>
</dbReference>
<accession>A0A388KJT0</accession>
<dbReference type="GO" id="GO:0042773">
    <property type="term" value="P:ATP synthesis coupled electron transport"/>
    <property type="evidence" value="ECO:0007669"/>
    <property type="project" value="InterPro"/>
</dbReference>
<keyword evidence="4" id="KW-0479">Metal-binding</keyword>
<dbReference type="Gene3D" id="3.40.50.740">
    <property type="match status" value="1"/>
</dbReference>
<dbReference type="AlphaFoldDB" id="A0A388KJT0"/>
<dbReference type="InterPro" id="IPR000283">
    <property type="entry name" value="NADH_UbQ_OxRdtase_75kDa_su_CS"/>
</dbReference>
<dbReference type="InterPro" id="IPR006656">
    <property type="entry name" value="Mopterin_OxRdtase"/>
</dbReference>
<evidence type="ECO:0000256" key="1">
    <source>
        <dbReference type="ARBA" id="ARBA00001966"/>
    </source>
</evidence>
<dbReference type="Gramene" id="GBG70223">
    <property type="protein sequence ID" value="GBG70223"/>
    <property type="gene ID" value="CBR_g6354"/>
</dbReference>
<dbReference type="InterPro" id="IPR001041">
    <property type="entry name" value="2Fe-2S_ferredoxin-type"/>
</dbReference>
<dbReference type="Pfam" id="PF13510">
    <property type="entry name" value="Fer2_4"/>
    <property type="match status" value="1"/>
</dbReference>
<dbReference type="FunFam" id="3.30.70.20:FF:000002">
    <property type="entry name" value="NADH-ubiquinone oxidoreductase 75 kDa subunit"/>
    <property type="match status" value="1"/>
</dbReference>
<evidence type="ECO:0000256" key="5">
    <source>
        <dbReference type="ARBA" id="ARBA00022967"/>
    </source>
</evidence>
<organism evidence="15 16">
    <name type="scientific">Chara braunii</name>
    <name type="common">Braun's stonewort</name>
    <dbReference type="NCBI Taxonomy" id="69332"/>
    <lineage>
        <taxon>Eukaryota</taxon>
        <taxon>Viridiplantae</taxon>
        <taxon>Streptophyta</taxon>
        <taxon>Charophyceae</taxon>
        <taxon>Charales</taxon>
        <taxon>Characeae</taxon>
        <taxon>Chara</taxon>
    </lineage>
</organism>
<dbReference type="InterPro" id="IPR050123">
    <property type="entry name" value="Prok_molybdopt-oxidoreductase"/>
</dbReference>
<dbReference type="Gene3D" id="3.10.20.740">
    <property type="match status" value="1"/>
</dbReference>
<dbReference type="SUPFAM" id="SSF54862">
    <property type="entry name" value="4Fe-4S ferredoxins"/>
    <property type="match status" value="1"/>
</dbReference>
<dbReference type="CDD" id="cd00207">
    <property type="entry name" value="fer2"/>
    <property type="match status" value="1"/>
</dbReference>
<evidence type="ECO:0000259" key="12">
    <source>
        <dbReference type="PROSITE" id="PS51085"/>
    </source>
</evidence>
<evidence type="ECO:0000256" key="11">
    <source>
        <dbReference type="SAM" id="MobiDB-lite"/>
    </source>
</evidence>
<dbReference type="Pfam" id="PF22117">
    <property type="entry name" value="Fer4_Nqo3"/>
    <property type="match status" value="1"/>
</dbReference>
<dbReference type="PANTHER" id="PTHR43105:SF13">
    <property type="entry name" value="NADH-UBIQUINONE OXIDOREDUCTASE 75 KDA SUBUNIT, MITOCHONDRIAL"/>
    <property type="match status" value="1"/>
</dbReference>
<evidence type="ECO:0000313" key="16">
    <source>
        <dbReference type="Proteomes" id="UP000265515"/>
    </source>
</evidence>
<evidence type="ECO:0000313" key="15">
    <source>
        <dbReference type="EMBL" id="GBG70223.1"/>
    </source>
</evidence>
<dbReference type="Gene3D" id="3.30.70.20">
    <property type="match status" value="1"/>
</dbReference>
<evidence type="ECO:0000256" key="8">
    <source>
        <dbReference type="ARBA" id="ARBA00023027"/>
    </source>
</evidence>
<comment type="similarity">
    <text evidence="2 10">Belongs to the complex I 75 kDa subunit family.</text>
</comment>
<evidence type="ECO:0000256" key="10">
    <source>
        <dbReference type="RuleBase" id="RU004523"/>
    </source>
</evidence>
<gene>
    <name evidence="15" type="ORF">CBR_g6354</name>
</gene>
<evidence type="ECO:0000259" key="14">
    <source>
        <dbReference type="PROSITE" id="PS51839"/>
    </source>
</evidence>
<keyword evidence="6" id="KW-0408">Iron</keyword>
<comment type="cofactor">
    <cofactor evidence="9">
        <name>[2Fe-2S] cluster</name>
        <dbReference type="ChEBI" id="CHEBI:190135"/>
    </cofactor>
</comment>
<dbReference type="Pfam" id="PF22151">
    <property type="entry name" value="Fer4_NDSU1"/>
    <property type="match status" value="1"/>
</dbReference>
<feature type="domain" description="2Fe-2S ferredoxin-type" evidence="12">
    <location>
        <begin position="111"/>
        <end position="189"/>
    </location>
</feature>
<evidence type="ECO:0000259" key="13">
    <source>
        <dbReference type="PROSITE" id="PS51669"/>
    </source>
</evidence>
<dbReference type="InterPro" id="IPR054351">
    <property type="entry name" value="NADH_UbQ_OxRdtase_ferredoxin"/>
</dbReference>
<proteinExistence type="inferred from homology"/>
<dbReference type="FunFam" id="3.30.200.210:FF:000002">
    <property type="entry name" value="NADH-ubiquinone oxidoreductase 75 kDa subunit"/>
    <property type="match status" value="1"/>
</dbReference>
<dbReference type="SMART" id="SM00929">
    <property type="entry name" value="NADH-G_4Fe-4S_3"/>
    <property type="match status" value="1"/>
</dbReference>
<dbReference type="GO" id="GO:0051539">
    <property type="term" value="F:4 iron, 4 sulfur cluster binding"/>
    <property type="evidence" value="ECO:0007669"/>
    <property type="project" value="UniProtKB-KW"/>
</dbReference>
<dbReference type="GO" id="GO:0016651">
    <property type="term" value="F:oxidoreductase activity, acting on NAD(P)H"/>
    <property type="evidence" value="ECO:0007669"/>
    <property type="project" value="InterPro"/>
</dbReference>
<dbReference type="InterPro" id="IPR015405">
    <property type="entry name" value="NDUFS1-like_C"/>
</dbReference>
<evidence type="ECO:0000256" key="3">
    <source>
        <dbReference type="ARBA" id="ARBA00022485"/>
    </source>
</evidence>
<dbReference type="PROSITE" id="PS00641">
    <property type="entry name" value="COMPLEX1_75K_1"/>
    <property type="match status" value="1"/>
</dbReference>
<dbReference type="EMBL" id="BFEA01000127">
    <property type="protein sequence ID" value="GBG70223.1"/>
    <property type="molecule type" value="Genomic_DNA"/>
</dbReference>
<dbReference type="InterPro" id="IPR010228">
    <property type="entry name" value="NADH_UbQ_OxRdtase_Gsu"/>
</dbReference>
<dbReference type="FunFam" id="3.10.20.740:FF:000001">
    <property type="entry name" value="NADH-quinone oxidoreductase subunit G"/>
    <property type="match status" value="1"/>
</dbReference>
<feature type="domain" description="4Fe-4S Mo/W bis-MGD-type" evidence="13">
    <location>
        <begin position="326"/>
        <end position="382"/>
    </location>
</feature>
<dbReference type="GO" id="GO:0046872">
    <property type="term" value="F:metal ion binding"/>
    <property type="evidence" value="ECO:0007669"/>
    <property type="project" value="UniProtKB-KW"/>
</dbReference>
<feature type="region of interest" description="Disordered" evidence="11">
    <location>
        <begin position="41"/>
        <end position="84"/>
    </location>
</feature>
<dbReference type="Pfam" id="PF10588">
    <property type="entry name" value="NADH-G_4Fe-4S_3"/>
    <property type="match status" value="1"/>
</dbReference>
<keyword evidence="3" id="KW-0004">4Fe-4S</keyword>
<protein>
    <submittedName>
        <fullName evidence="15">Uncharacterized protein</fullName>
    </submittedName>
</protein>
<feature type="domain" description="4Fe-4S His(Cys)3-ligated-type" evidence="14">
    <location>
        <begin position="189"/>
        <end position="228"/>
    </location>
</feature>
<evidence type="ECO:0000256" key="7">
    <source>
        <dbReference type="ARBA" id="ARBA00023014"/>
    </source>
</evidence>
<dbReference type="NCBIfam" id="TIGR01973">
    <property type="entry name" value="NuoG"/>
    <property type="match status" value="1"/>
</dbReference>
<dbReference type="PANTHER" id="PTHR43105">
    <property type="entry name" value="RESPIRATORY NITRATE REDUCTASE"/>
    <property type="match status" value="1"/>
</dbReference>
<dbReference type="FunFam" id="3.40.50.740:FF:000012">
    <property type="entry name" value="NADH dehydrogenase [ubiquinone] iron-sulfur protein 1 mitochondrial"/>
    <property type="match status" value="1"/>
</dbReference>
<evidence type="ECO:0000256" key="6">
    <source>
        <dbReference type="ARBA" id="ARBA00023004"/>
    </source>
</evidence>
<evidence type="ECO:0000256" key="2">
    <source>
        <dbReference type="ARBA" id="ARBA00005404"/>
    </source>
</evidence>
<keyword evidence="16" id="KW-1185">Reference proteome</keyword>
<dbReference type="OMA" id="QAMAYGV"/>
<dbReference type="PROSITE" id="PS51669">
    <property type="entry name" value="4FE4S_MOW_BIS_MGD"/>
    <property type="match status" value="1"/>
</dbReference>
<comment type="caution">
    <text evidence="15">The sequence shown here is derived from an EMBL/GenBank/DDBJ whole genome shotgun (WGS) entry which is preliminary data.</text>
</comment>
<dbReference type="Pfam" id="PF00384">
    <property type="entry name" value="Molybdopterin"/>
    <property type="match status" value="1"/>
</dbReference>
<dbReference type="SUPFAM" id="SSF53706">
    <property type="entry name" value="Formate dehydrogenase/DMSO reductase, domains 1-3"/>
    <property type="match status" value="1"/>
</dbReference>
<evidence type="ECO:0000256" key="4">
    <source>
        <dbReference type="ARBA" id="ARBA00022723"/>
    </source>
</evidence>
<reference evidence="15 16" key="1">
    <citation type="journal article" date="2018" name="Cell">
        <title>The Chara Genome: Secondary Complexity and Implications for Plant Terrestrialization.</title>
        <authorList>
            <person name="Nishiyama T."/>
            <person name="Sakayama H."/>
            <person name="Vries J.D."/>
            <person name="Buschmann H."/>
            <person name="Saint-Marcoux D."/>
            <person name="Ullrich K.K."/>
            <person name="Haas F.B."/>
            <person name="Vanderstraeten L."/>
            <person name="Becker D."/>
            <person name="Lang D."/>
            <person name="Vosolsobe S."/>
            <person name="Rombauts S."/>
            <person name="Wilhelmsson P.K.I."/>
            <person name="Janitza P."/>
            <person name="Kern R."/>
            <person name="Heyl A."/>
            <person name="Rumpler F."/>
            <person name="Villalobos L.I.A.C."/>
            <person name="Clay J.M."/>
            <person name="Skokan R."/>
            <person name="Toyoda A."/>
            <person name="Suzuki Y."/>
            <person name="Kagoshima H."/>
            <person name="Schijlen E."/>
            <person name="Tajeshwar N."/>
            <person name="Catarino B."/>
            <person name="Hetherington A.J."/>
            <person name="Saltykova A."/>
            <person name="Bonnot C."/>
            <person name="Breuninger H."/>
            <person name="Symeonidi A."/>
            <person name="Radhakrishnan G.V."/>
            <person name="Van Nieuwerburgh F."/>
            <person name="Deforce D."/>
            <person name="Chang C."/>
            <person name="Karol K.G."/>
            <person name="Hedrich R."/>
            <person name="Ulvskov P."/>
            <person name="Glockner G."/>
            <person name="Delwiche C.F."/>
            <person name="Petrasek J."/>
            <person name="Van de Peer Y."/>
            <person name="Friml J."/>
            <person name="Beilby M."/>
            <person name="Dolan L."/>
            <person name="Kohara Y."/>
            <person name="Sugano S."/>
            <person name="Fujiyama A."/>
            <person name="Delaux P.-M."/>
            <person name="Quint M."/>
            <person name="TheiBen G."/>
            <person name="Hagemann M."/>
            <person name="Harholt J."/>
            <person name="Dunand C."/>
            <person name="Zachgo S."/>
            <person name="Langdale J."/>
            <person name="Maumus F."/>
            <person name="Straeten D.V.D."/>
            <person name="Gould S.B."/>
            <person name="Rensing S.A."/>
        </authorList>
    </citation>
    <scope>NUCLEOTIDE SEQUENCE [LARGE SCALE GENOMIC DNA]</scope>
    <source>
        <strain evidence="15 16">S276</strain>
    </source>
</reference>
<feature type="compositionally biased region" description="Low complexity" evidence="11">
    <location>
        <begin position="47"/>
        <end position="79"/>
    </location>
</feature>
<evidence type="ECO:0000256" key="9">
    <source>
        <dbReference type="ARBA" id="ARBA00034078"/>
    </source>
</evidence>
<dbReference type="PROSITE" id="PS00643">
    <property type="entry name" value="COMPLEX1_75K_3"/>
    <property type="match status" value="1"/>
</dbReference>
<dbReference type="GO" id="GO:0008137">
    <property type="term" value="F:NADH dehydrogenase (ubiquinone) activity"/>
    <property type="evidence" value="ECO:0007669"/>
    <property type="project" value="InterPro"/>
</dbReference>
<keyword evidence="8" id="KW-0520">NAD</keyword>
<dbReference type="InterPro" id="IPR019574">
    <property type="entry name" value="NADH_UbQ_OxRdtase_Gsu_4Fe4S-bd"/>
</dbReference>
<dbReference type="SUPFAM" id="SSF54292">
    <property type="entry name" value="2Fe-2S ferredoxin-like"/>
    <property type="match status" value="1"/>
</dbReference>
<dbReference type="Proteomes" id="UP000265515">
    <property type="component" value="Unassembled WGS sequence"/>
</dbReference>
<dbReference type="InterPro" id="IPR036010">
    <property type="entry name" value="2Fe-2S_ferredoxin-like_sf"/>
</dbReference>
<dbReference type="CDD" id="cd02773">
    <property type="entry name" value="MopB_Res-Cmplx1_Nad11"/>
    <property type="match status" value="1"/>
</dbReference>
<dbReference type="PROSITE" id="PS51085">
    <property type="entry name" value="2FE2S_FER_2"/>
    <property type="match status" value="1"/>
</dbReference>
<dbReference type="InterPro" id="IPR006963">
    <property type="entry name" value="Mopterin_OxRdtase_4Fe-4S_dom"/>
</dbReference>
<name>A0A388KJT0_CHABU</name>
<keyword evidence="7" id="KW-0411">Iron-sulfur</keyword>
<comment type="cofactor">
    <cofactor evidence="1">
        <name>[4Fe-4S] cluster</name>
        <dbReference type="ChEBI" id="CHEBI:49883"/>
    </cofactor>
</comment>
<keyword evidence="5" id="KW-1278">Translocase</keyword>
<dbReference type="PROSITE" id="PS00642">
    <property type="entry name" value="COMPLEX1_75K_2"/>
    <property type="match status" value="1"/>
</dbReference>